<evidence type="ECO:0000313" key="15">
    <source>
        <dbReference type="EMBL" id="CEN32192.1"/>
    </source>
</evidence>
<dbReference type="Gene3D" id="3.90.800.10">
    <property type="entry name" value="Glutamyl-tRNA Synthetase, Domain 3"/>
    <property type="match status" value="1"/>
</dbReference>
<dbReference type="InterPro" id="IPR020061">
    <property type="entry name" value="Glu_tRNA_lig_a-bdl"/>
</dbReference>
<evidence type="ECO:0000259" key="13">
    <source>
        <dbReference type="Pfam" id="PF03950"/>
    </source>
</evidence>
<feature type="domain" description="Glutamyl/glutaminyl-tRNA synthetase class Ib anti-codon binding" evidence="13">
    <location>
        <begin position="339"/>
        <end position="439"/>
    </location>
</feature>
<dbReference type="Pfam" id="PF00749">
    <property type="entry name" value="tRNA-synt_1c"/>
    <property type="match status" value="1"/>
</dbReference>
<dbReference type="PANTHER" id="PTHR43097">
    <property type="entry name" value="GLUTAMINE-TRNA LIGASE"/>
    <property type="match status" value="1"/>
</dbReference>
<dbReference type="AlphaFoldDB" id="A0A0H5BWV3"/>
<keyword evidence="5 11" id="KW-0547">Nucleotide-binding</keyword>
<dbReference type="Gene3D" id="2.40.240.10">
    <property type="entry name" value="Ribosomal Protein L25, Chain P"/>
    <property type="match status" value="2"/>
</dbReference>
<dbReference type="Gene3D" id="1.10.1160.10">
    <property type="entry name" value="Glutamyl-trna Synthetase, Domain 2"/>
    <property type="match status" value="1"/>
</dbReference>
<dbReference type="FunFam" id="3.40.50.620:FF:000037">
    <property type="entry name" value="Glutamine--tRNA ligase cytoplasmic"/>
    <property type="match status" value="1"/>
</dbReference>
<organism evidence="15 16">
    <name type="scientific">Candidatus Westeberhardia cardiocondylae</name>
    <dbReference type="NCBI Taxonomy" id="1594731"/>
    <lineage>
        <taxon>Bacteria</taxon>
        <taxon>Pseudomonadati</taxon>
        <taxon>Pseudomonadota</taxon>
        <taxon>Gammaproteobacteria</taxon>
        <taxon>Enterobacterales</taxon>
        <taxon>Enterobacteriaceae</taxon>
        <taxon>ant endosymbionts</taxon>
        <taxon>Candidatus Westeberhardia</taxon>
    </lineage>
</organism>
<dbReference type="STRING" id="1594731.WEOB_245"/>
<evidence type="ECO:0000256" key="5">
    <source>
        <dbReference type="ARBA" id="ARBA00022741"/>
    </source>
</evidence>
<dbReference type="NCBIfam" id="NF011291">
    <property type="entry name" value="PRK14703.1"/>
    <property type="match status" value="1"/>
</dbReference>
<dbReference type="RefSeq" id="WP_281263740.1">
    <property type="nucleotide sequence ID" value="NZ_LN774881.1"/>
</dbReference>
<keyword evidence="7 11" id="KW-0648">Protein biosynthesis</keyword>
<dbReference type="GO" id="GO:0004819">
    <property type="term" value="F:glutamine-tRNA ligase activity"/>
    <property type="evidence" value="ECO:0007669"/>
    <property type="project" value="UniProtKB-UniRule"/>
</dbReference>
<feature type="domain" description="Glutamyl/glutaminyl-tRNA synthetase class Ib catalytic" evidence="12">
    <location>
        <begin position="25"/>
        <end position="336"/>
    </location>
</feature>
<evidence type="ECO:0000256" key="4">
    <source>
        <dbReference type="ARBA" id="ARBA00022598"/>
    </source>
</evidence>
<keyword evidence="16" id="KW-1185">Reference proteome</keyword>
<dbReference type="InterPro" id="IPR049437">
    <property type="entry name" value="tRNA-synt_1c_C2"/>
</dbReference>
<evidence type="ECO:0000259" key="14">
    <source>
        <dbReference type="Pfam" id="PF20974"/>
    </source>
</evidence>
<dbReference type="GO" id="GO:0006425">
    <property type="term" value="P:glutaminyl-tRNA aminoacylation"/>
    <property type="evidence" value="ECO:0007669"/>
    <property type="project" value="UniProtKB-UniRule"/>
</dbReference>
<evidence type="ECO:0000256" key="8">
    <source>
        <dbReference type="ARBA" id="ARBA00023146"/>
    </source>
</evidence>
<dbReference type="FunFam" id="3.90.800.10:FF:000001">
    <property type="entry name" value="Glutamine--tRNA ligase"/>
    <property type="match status" value="1"/>
</dbReference>
<dbReference type="InterPro" id="IPR001412">
    <property type="entry name" value="aa-tRNA-synth_I_CS"/>
</dbReference>
<dbReference type="GO" id="GO:0005524">
    <property type="term" value="F:ATP binding"/>
    <property type="evidence" value="ECO:0007669"/>
    <property type="project" value="UniProtKB-KW"/>
</dbReference>
<keyword evidence="6 11" id="KW-0067">ATP-binding</keyword>
<dbReference type="EMBL" id="LN774881">
    <property type="protein sequence ID" value="CEN32192.1"/>
    <property type="molecule type" value="Genomic_DNA"/>
</dbReference>
<dbReference type="InterPro" id="IPR000924">
    <property type="entry name" value="Glu/Gln-tRNA-synth"/>
</dbReference>
<dbReference type="PROSITE" id="PS00178">
    <property type="entry name" value="AA_TRNA_LIGASE_I"/>
    <property type="match status" value="1"/>
</dbReference>
<protein>
    <recommendedName>
        <fullName evidence="2 10">Glutamine--tRNA ligase</fullName>
        <ecNumber evidence="2 10">6.1.1.18</ecNumber>
    </recommendedName>
</protein>
<comment type="catalytic activity">
    <reaction evidence="9">
        <text>tRNA(Gln) + L-glutamine + ATP = L-glutaminyl-tRNA(Gln) + AMP + diphosphate</text>
        <dbReference type="Rhea" id="RHEA:20121"/>
        <dbReference type="Rhea" id="RHEA-COMP:9662"/>
        <dbReference type="Rhea" id="RHEA-COMP:9681"/>
        <dbReference type="ChEBI" id="CHEBI:30616"/>
        <dbReference type="ChEBI" id="CHEBI:33019"/>
        <dbReference type="ChEBI" id="CHEBI:58359"/>
        <dbReference type="ChEBI" id="CHEBI:78442"/>
        <dbReference type="ChEBI" id="CHEBI:78521"/>
        <dbReference type="ChEBI" id="CHEBI:456215"/>
        <dbReference type="EC" id="6.1.1.18"/>
    </reaction>
</comment>
<feature type="domain" description="tRNA synthetases class I (E and Q) anti-codon binding" evidence="14">
    <location>
        <begin position="456"/>
        <end position="527"/>
    </location>
</feature>
<dbReference type="PANTHER" id="PTHR43097:SF5">
    <property type="entry name" value="GLUTAMATE--TRNA LIGASE"/>
    <property type="match status" value="1"/>
</dbReference>
<dbReference type="GO" id="GO:0005829">
    <property type="term" value="C:cytosol"/>
    <property type="evidence" value="ECO:0007669"/>
    <property type="project" value="TreeGrafter"/>
</dbReference>
<proteinExistence type="inferred from homology"/>
<evidence type="ECO:0000256" key="1">
    <source>
        <dbReference type="ARBA" id="ARBA00005594"/>
    </source>
</evidence>
<dbReference type="NCBIfam" id="TIGR00440">
    <property type="entry name" value="glnS"/>
    <property type="match status" value="1"/>
</dbReference>
<dbReference type="Pfam" id="PF03950">
    <property type="entry name" value="tRNA-synt_1c_C"/>
    <property type="match status" value="1"/>
</dbReference>
<evidence type="ECO:0000256" key="10">
    <source>
        <dbReference type="NCBIfam" id="TIGR00440"/>
    </source>
</evidence>
<evidence type="ECO:0000259" key="12">
    <source>
        <dbReference type="Pfam" id="PF00749"/>
    </source>
</evidence>
<reference evidence="16" key="1">
    <citation type="submission" date="2015-01" db="EMBL/GenBank/DDBJ databases">
        <authorList>
            <person name="Manzano-Marin A."/>
            <person name="Manzano-Marin A."/>
        </authorList>
    </citation>
    <scope>NUCLEOTIDE SEQUENCE [LARGE SCALE GENOMIC DNA]</scope>
    <source>
        <strain evidence="16">obscurior</strain>
    </source>
</reference>
<dbReference type="KEGG" id="wca:WEOB_245"/>
<dbReference type="InterPro" id="IPR020058">
    <property type="entry name" value="Glu/Gln-tRNA-synth_Ib_cat-dom"/>
</dbReference>
<gene>
    <name evidence="15" type="primary">glnS</name>
    <name evidence="15" type="ORF">WEOB_245</name>
</gene>
<keyword evidence="3" id="KW-0963">Cytoplasm</keyword>
<dbReference type="PRINTS" id="PR00987">
    <property type="entry name" value="TRNASYNTHGLU"/>
</dbReference>
<dbReference type="SUPFAM" id="SSF52374">
    <property type="entry name" value="Nucleotidylyl transferase"/>
    <property type="match status" value="1"/>
</dbReference>
<name>A0A0H5BWV3_9ENTR</name>
<dbReference type="FunFam" id="2.40.240.10:FF:000001">
    <property type="entry name" value="Glutamine--tRNA ligase"/>
    <property type="match status" value="1"/>
</dbReference>
<dbReference type="InterPro" id="IPR020059">
    <property type="entry name" value="Glu/Gln-tRNA-synth_Ib_codon-bd"/>
</dbReference>
<dbReference type="InterPro" id="IPR014729">
    <property type="entry name" value="Rossmann-like_a/b/a_fold"/>
</dbReference>
<dbReference type="SUPFAM" id="SSF50715">
    <property type="entry name" value="Ribosomal protein L25-like"/>
    <property type="match status" value="1"/>
</dbReference>
<evidence type="ECO:0000256" key="6">
    <source>
        <dbReference type="ARBA" id="ARBA00022840"/>
    </source>
</evidence>
<accession>A0A0H5BWV3</accession>
<dbReference type="Pfam" id="PF20974">
    <property type="entry name" value="tRNA-synt_1c_C2"/>
    <property type="match status" value="1"/>
</dbReference>
<sequence>MIKKRFKNFIYQIINNDLLSGKHKKICTRFPPEPNGYLHIGHAKSICLNFNLAKDYNGYCNLRIDDTNPTQENIKYINFIKRDIKWLGFHWNGKVRYSSDYFDVMYKYALELIEKKLAYVDQLSSKEIRKYRGSLILPGKNSPYRKQSIKKNKILFLKMKHGEFSEGNACLRAKINMNSTSMIMRDPILYRIKFVSHYRTKNKWCIYPTYDFAQCISDALEGITHSLCTLEFQENRKLYNWILQNISFNNTYPHQYEFSRLNLQYTVTSKRKIRKLIEKKIIEDWDDPRLPTISGLRRKGYTPNSIKNFCYNIGITRQDSNIEISSLESCIRKDLNENAIRSMAVINPLRIIIKNLPKEYEENIIMPNHPKKKVMGTRKVIFSKEIYIDKSDFCEINKKNYKRLVLGKEVRLRNSYIIKACYVNKDIKGNVISVICTYDPNTLHKNHKDGKKKLGVIHWVSAKKNIKAKFHLYEKLFNEVIPTEKSLISSINKNSLIIYKGFVESNMSKAKIGENYQFERIGYFCIDNKNNKNLFPYLIFNRTVTLREKINN</sequence>
<keyword evidence="8 11" id="KW-0030">Aminoacyl-tRNA synthetase</keyword>
<dbReference type="InterPro" id="IPR004514">
    <property type="entry name" value="Gln-tRNA-synth"/>
</dbReference>
<dbReference type="InterPro" id="IPR011035">
    <property type="entry name" value="Ribosomal_bL25/Gln-tRNA_synth"/>
</dbReference>
<evidence type="ECO:0000256" key="2">
    <source>
        <dbReference type="ARBA" id="ARBA00012836"/>
    </source>
</evidence>
<evidence type="ECO:0000256" key="9">
    <source>
        <dbReference type="ARBA" id="ARBA00048270"/>
    </source>
</evidence>
<dbReference type="Gene3D" id="3.40.50.620">
    <property type="entry name" value="HUPs"/>
    <property type="match status" value="1"/>
</dbReference>
<evidence type="ECO:0000313" key="16">
    <source>
        <dbReference type="Proteomes" id="UP000242753"/>
    </source>
</evidence>
<evidence type="ECO:0000256" key="7">
    <source>
        <dbReference type="ARBA" id="ARBA00022917"/>
    </source>
</evidence>
<dbReference type="InterPro" id="IPR050132">
    <property type="entry name" value="Gln/Glu-tRNA_Ligase"/>
</dbReference>
<keyword evidence="4 11" id="KW-0436">Ligase</keyword>
<dbReference type="FunFam" id="1.10.1160.10:FF:000001">
    <property type="entry name" value="Glutamine--tRNA ligase"/>
    <property type="match status" value="1"/>
</dbReference>
<dbReference type="InterPro" id="IPR020056">
    <property type="entry name" value="Rbsml_bL25/Gln-tRNA_synth_N"/>
</dbReference>
<evidence type="ECO:0000256" key="11">
    <source>
        <dbReference type="RuleBase" id="RU363037"/>
    </source>
</evidence>
<comment type="similarity">
    <text evidence="1 11">Belongs to the class-I aminoacyl-tRNA synthetase family.</text>
</comment>
<dbReference type="Proteomes" id="UP000242753">
    <property type="component" value="Chromosome I"/>
</dbReference>
<evidence type="ECO:0000256" key="3">
    <source>
        <dbReference type="ARBA" id="ARBA00022490"/>
    </source>
</evidence>
<dbReference type="PATRIC" id="fig|1594731.3.peg.231"/>
<dbReference type="EC" id="6.1.1.18" evidence="2 10"/>